<dbReference type="InterPro" id="IPR036378">
    <property type="entry name" value="FAS1_dom_sf"/>
</dbReference>
<reference evidence="6" key="2">
    <citation type="submission" date="2025-08" db="UniProtKB">
        <authorList>
            <consortium name="RefSeq"/>
        </authorList>
    </citation>
    <scope>IDENTIFICATION</scope>
    <source>
        <tissue evidence="6">Leaf</tissue>
    </source>
</reference>
<feature type="domain" description="FAS1" evidence="4">
    <location>
        <begin position="60"/>
        <end position="150"/>
    </location>
</feature>
<feature type="chain" id="PRO_5027051427" evidence="3">
    <location>
        <begin position="20"/>
        <end position="190"/>
    </location>
</feature>
<sequence length="190" mass="21066">MNQFVQFFLSVIVVSTVVSGTVEDTTHEIVDALAYAQFQEWSAVFIETNDKIRGEVLPSTLFIPNSSYSGGEDNHKLAAYHVVSERLEFADLLSKASQSRLPTLLTNYSILVTNNSEFGFAVDGVLITEPDVFVDTYIAIHFIASPLDFETYGHVESKPSGSYSTEWSFFSFMLVTVVARIISEILILSG</sequence>
<dbReference type="GeneID" id="108853284"/>
<protein>
    <submittedName>
        <fullName evidence="6">Fasciclin-like arabinogalactan protein 20</fullName>
    </submittedName>
</protein>
<dbReference type="PANTHER" id="PTHR33985">
    <property type="entry name" value="OS02G0491300 PROTEIN-RELATED"/>
    <property type="match status" value="1"/>
</dbReference>
<keyword evidence="5" id="KW-1185">Reference proteome</keyword>
<evidence type="ECO:0000313" key="6">
    <source>
        <dbReference type="RefSeq" id="XP_018482214.1"/>
    </source>
</evidence>
<dbReference type="SUPFAM" id="SSF82153">
    <property type="entry name" value="FAS1 domain"/>
    <property type="match status" value="1"/>
</dbReference>
<dbReference type="OrthoDB" id="2015130at2759"/>
<feature type="signal peptide" evidence="3">
    <location>
        <begin position="1"/>
        <end position="19"/>
    </location>
</feature>
<dbReference type="InterPro" id="IPR052806">
    <property type="entry name" value="Fasciclin-like_AGP"/>
</dbReference>
<dbReference type="InterPro" id="IPR000782">
    <property type="entry name" value="FAS1_domain"/>
</dbReference>
<evidence type="ECO:0000259" key="4">
    <source>
        <dbReference type="SMART" id="SM00554"/>
    </source>
</evidence>
<proteinExistence type="inferred from homology"/>
<evidence type="ECO:0000313" key="5">
    <source>
        <dbReference type="Proteomes" id="UP000504610"/>
    </source>
</evidence>
<keyword evidence="3" id="KW-0732">Signal</keyword>
<keyword evidence="2" id="KW-0325">Glycoprotein</keyword>
<accession>A0A6J0NCK9</accession>
<dbReference type="RefSeq" id="XP_018482214.1">
    <property type="nucleotide sequence ID" value="XM_018626712.2"/>
</dbReference>
<name>A0A6J0NCK9_RAPSA</name>
<reference evidence="5" key="1">
    <citation type="journal article" date="2019" name="Database">
        <title>The radish genome database (RadishGD): an integrated information resource for radish genomics.</title>
        <authorList>
            <person name="Yu H.J."/>
            <person name="Baek S."/>
            <person name="Lee Y.J."/>
            <person name="Cho A."/>
            <person name="Mun J.H."/>
        </authorList>
    </citation>
    <scope>NUCLEOTIDE SEQUENCE [LARGE SCALE GENOMIC DNA]</scope>
    <source>
        <strain evidence="5">cv. WK10039</strain>
    </source>
</reference>
<evidence type="ECO:0000256" key="1">
    <source>
        <dbReference type="ARBA" id="ARBA00007843"/>
    </source>
</evidence>
<dbReference type="PANTHER" id="PTHR33985:SF5">
    <property type="entry name" value="FASCICLIN-LIKE ARABINOGALACTAN FAMILY PROTEIN"/>
    <property type="match status" value="1"/>
</dbReference>
<evidence type="ECO:0000256" key="2">
    <source>
        <dbReference type="ARBA" id="ARBA00022974"/>
    </source>
</evidence>
<dbReference type="KEGG" id="rsz:108853284"/>
<evidence type="ECO:0000256" key="3">
    <source>
        <dbReference type="SAM" id="SignalP"/>
    </source>
</evidence>
<dbReference type="SMART" id="SM00554">
    <property type="entry name" value="FAS1"/>
    <property type="match status" value="1"/>
</dbReference>
<comment type="similarity">
    <text evidence="1">Belongs to the fasciclin-like AGP family.</text>
</comment>
<gene>
    <name evidence="6" type="primary">LOC108853284</name>
</gene>
<dbReference type="FunFam" id="2.30.180.10:FF:000046">
    <property type="entry name" value="Fasciclin-like arabinogalactan family protein"/>
    <property type="match status" value="1"/>
</dbReference>
<keyword evidence="2" id="KW-0654">Proteoglycan</keyword>
<dbReference type="Proteomes" id="UP000504610">
    <property type="component" value="Chromosome 4"/>
</dbReference>
<dbReference type="AlphaFoldDB" id="A0A6J0NCK9"/>
<dbReference type="Gene3D" id="2.30.180.10">
    <property type="entry name" value="FAS1 domain"/>
    <property type="match status" value="1"/>
</dbReference>
<organism evidence="5 6">
    <name type="scientific">Raphanus sativus</name>
    <name type="common">Radish</name>
    <name type="synonym">Raphanus raphanistrum var. sativus</name>
    <dbReference type="NCBI Taxonomy" id="3726"/>
    <lineage>
        <taxon>Eukaryota</taxon>
        <taxon>Viridiplantae</taxon>
        <taxon>Streptophyta</taxon>
        <taxon>Embryophyta</taxon>
        <taxon>Tracheophyta</taxon>
        <taxon>Spermatophyta</taxon>
        <taxon>Magnoliopsida</taxon>
        <taxon>eudicotyledons</taxon>
        <taxon>Gunneridae</taxon>
        <taxon>Pentapetalae</taxon>
        <taxon>rosids</taxon>
        <taxon>malvids</taxon>
        <taxon>Brassicales</taxon>
        <taxon>Brassicaceae</taxon>
        <taxon>Brassiceae</taxon>
        <taxon>Raphanus</taxon>
    </lineage>
</organism>